<dbReference type="OMA" id="FANEDWS"/>
<dbReference type="SMART" id="SM00220">
    <property type="entry name" value="S_TKc"/>
    <property type="match status" value="1"/>
</dbReference>
<dbReference type="CDD" id="cd05117">
    <property type="entry name" value="STKc_CAMK"/>
    <property type="match status" value="1"/>
</dbReference>
<dbReference type="OrthoDB" id="1433at2759"/>
<keyword evidence="7" id="KW-0418">Kinase</keyword>
<evidence type="ECO:0000256" key="4">
    <source>
        <dbReference type="RuleBase" id="RU000304"/>
    </source>
</evidence>
<dbReference type="InterPro" id="IPR001849">
    <property type="entry name" value="PH_domain"/>
</dbReference>
<evidence type="ECO:0000256" key="3">
    <source>
        <dbReference type="PROSITE-ProRule" id="PRU10141"/>
    </source>
</evidence>
<dbReference type="PROSITE" id="PS50003">
    <property type="entry name" value="PH_DOMAIN"/>
    <property type="match status" value="1"/>
</dbReference>
<evidence type="ECO:0000256" key="1">
    <source>
        <dbReference type="ARBA" id="ARBA00022741"/>
    </source>
</evidence>
<comment type="similarity">
    <text evidence="4">Belongs to the protein kinase superfamily.</text>
</comment>
<feature type="domain" description="PH" evidence="5">
    <location>
        <begin position="21"/>
        <end position="113"/>
    </location>
</feature>
<name>A0A5J4Z7A4_PORPP</name>
<dbReference type="PANTHER" id="PTHR24347">
    <property type="entry name" value="SERINE/THREONINE-PROTEIN KINASE"/>
    <property type="match status" value="1"/>
</dbReference>
<feature type="domain" description="Protein kinase" evidence="6">
    <location>
        <begin position="120"/>
        <end position="380"/>
    </location>
</feature>
<evidence type="ECO:0000256" key="2">
    <source>
        <dbReference type="ARBA" id="ARBA00022840"/>
    </source>
</evidence>
<accession>A0A5J4Z7A4</accession>
<dbReference type="Gene3D" id="2.30.29.30">
    <property type="entry name" value="Pleckstrin-homology domain (PH domain)/Phosphotyrosine-binding domain (PTB)"/>
    <property type="match status" value="1"/>
</dbReference>
<dbReference type="InterPro" id="IPR011009">
    <property type="entry name" value="Kinase-like_dom_sf"/>
</dbReference>
<dbReference type="FunFam" id="3.30.200.20:FF:000042">
    <property type="entry name" value="Aurora kinase A"/>
    <property type="match status" value="1"/>
</dbReference>
<keyword evidence="1 3" id="KW-0547">Nucleotide-binding</keyword>
<dbReference type="PROSITE" id="PS00108">
    <property type="entry name" value="PROTEIN_KINASE_ST"/>
    <property type="match status" value="1"/>
</dbReference>
<comment type="caution">
    <text evidence="7">The sequence shown here is derived from an EMBL/GenBank/DDBJ whole genome shotgun (WGS) entry which is preliminary data.</text>
</comment>
<dbReference type="InterPro" id="IPR008271">
    <property type="entry name" value="Ser/Thr_kinase_AS"/>
</dbReference>
<dbReference type="InterPro" id="IPR000719">
    <property type="entry name" value="Prot_kinase_dom"/>
</dbReference>
<dbReference type="SUPFAM" id="SSF56112">
    <property type="entry name" value="Protein kinase-like (PK-like)"/>
    <property type="match status" value="1"/>
</dbReference>
<gene>
    <name evidence="7" type="ORF">FVE85_6547</name>
</gene>
<evidence type="ECO:0000313" key="8">
    <source>
        <dbReference type="Proteomes" id="UP000324585"/>
    </source>
</evidence>
<dbReference type="AlphaFoldDB" id="A0A5J4Z7A4"/>
<keyword evidence="4" id="KW-0723">Serine/threonine-protein kinase</keyword>
<proteinExistence type="inferred from homology"/>
<dbReference type="EMBL" id="VRMN01000001">
    <property type="protein sequence ID" value="KAA8498962.1"/>
    <property type="molecule type" value="Genomic_DNA"/>
</dbReference>
<dbReference type="Pfam" id="PF00169">
    <property type="entry name" value="PH"/>
    <property type="match status" value="1"/>
</dbReference>
<dbReference type="GO" id="GO:0004674">
    <property type="term" value="F:protein serine/threonine kinase activity"/>
    <property type="evidence" value="ECO:0007669"/>
    <property type="project" value="UniProtKB-KW"/>
</dbReference>
<dbReference type="Pfam" id="PF00069">
    <property type="entry name" value="Pkinase"/>
    <property type="match status" value="1"/>
</dbReference>
<dbReference type="Gene3D" id="1.10.510.10">
    <property type="entry name" value="Transferase(Phosphotransferase) domain 1"/>
    <property type="match status" value="1"/>
</dbReference>
<dbReference type="PROSITE" id="PS00107">
    <property type="entry name" value="PROTEIN_KINASE_ATP"/>
    <property type="match status" value="1"/>
</dbReference>
<reference evidence="8" key="1">
    <citation type="journal article" date="2019" name="Nat. Commun.">
        <title>Expansion of phycobilisome linker gene families in mesophilic red algae.</title>
        <authorList>
            <person name="Lee J."/>
            <person name="Kim D."/>
            <person name="Bhattacharya D."/>
            <person name="Yoon H.S."/>
        </authorList>
    </citation>
    <scope>NUCLEOTIDE SEQUENCE [LARGE SCALE GENOMIC DNA]</scope>
    <source>
        <strain evidence="8">CCMP 1328</strain>
    </source>
</reference>
<keyword evidence="8" id="KW-1185">Reference proteome</keyword>
<dbReference type="PROSITE" id="PS50011">
    <property type="entry name" value="PROTEIN_KINASE_DOM"/>
    <property type="match status" value="1"/>
</dbReference>
<protein>
    <submittedName>
        <fullName evidence="7">Myosin light chain kinase A</fullName>
    </submittedName>
</protein>
<sequence>MDLKALSRSRTIRLGQRTNLEVKKEGYLNKRGQRLSMIKHRRYFRLDGTHLTNFKDAADTTPSWDYSLLKCSVEPGENKTDLVIRLPNRVLELSAENEADAREWIDKFTKASNMYIENFYEFGEILGKGQFGVVMGATDIETRERVAIKVLKKKHMDEEDYKYLKREIDIVTKVNHPSVVITREVFETEEQIMIVMEYLGGGMLYDIIADRGTLTEQEASYVMLEILEGVEYLHSLGIVHRDLKPENMLCVRRAMWPWRVKLCDFGLANFVEERTSLMQTQVGTPYFAAPEVVKGLQYDSSVDLWSCGVILYTLLSGMFPFDDQENQANIFKLIVKAQVKFPDAQWSDISTEAKDLVFKLLQKDPTKRLSATSAKQHPWIVSGGPKTKSIIRNDMSMVHMSMRNFKEAAKERPELLRPQASELVESESTANVGAL</sequence>
<evidence type="ECO:0000259" key="5">
    <source>
        <dbReference type="PROSITE" id="PS50003"/>
    </source>
</evidence>
<keyword evidence="7" id="KW-0808">Transferase</keyword>
<feature type="binding site" evidence="3">
    <location>
        <position position="149"/>
    </location>
    <ligand>
        <name>ATP</name>
        <dbReference type="ChEBI" id="CHEBI:30616"/>
    </ligand>
</feature>
<dbReference type="SMART" id="SM00233">
    <property type="entry name" value="PH"/>
    <property type="match status" value="1"/>
</dbReference>
<dbReference type="Proteomes" id="UP000324585">
    <property type="component" value="Unassembled WGS sequence"/>
</dbReference>
<organism evidence="7 8">
    <name type="scientific">Porphyridium purpureum</name>
    <name type="common">Red alga</name>
    <name type="synonym">Porphyridium cruentum</name>
    <dbReference type="NCBI Taxonomy" id="35688"/>
    <lineage>
        <taxon>Eukaryota</taxon>
        <taxon>Rhodophyta</taxon>
        <taxon>Bangiophyceae</taxon>
        <taxon>Porphyridiales</taxon>
        <taxon>Porphyridiaceae</taxon>
        <taxon>Porphyridium</taxon>
    </lineage>
</organism>
<dbReference type="FunFam" id="1.10.510.10:FF:000571">
    <property type="entry name" value="Maternal embryonic leucine zipper kinase"/>
    <property type="match status" value="1"/>
</dbReference>
<dbReference type="SUPFAM" id="SSF50729">
    <property type="entry name" value="PH domain-like"/>
    <property type="match status" value="1"/>
</dbReference>
<dbReference type="InterPro" id="IPR011993">
    <property type="entry name" value="PH-like_dom_sf"/>
</dbReference>
<evidence type="ECO:0000259" key="6">
    <source>
        <dbReference type="PROSITE" id="PS50011"/>
    </source>
</evidence>
<keyword evidence="2 3" id="KW-0067">ATP-binding</keyword>
<dbReference type="InterPro" id="IPR017441">
    <property type="entry name" value="Protein_kinase_ATP_BS"/>
</dbReference>
<evidence type="ECO:0000313" key="7">
    <source>
        <dbReference type="EMBL" id="KAA8498962.1"/>
    </source>
</evidence>
<dbReference type="GO" id="GO:0005524">
    <property type="term" value="F:ATP binding"/>
    <property type="evidence" value="ECO:0007669"/>
    <property type="project" value="UniProtKB-UniRule"/>
</dbReference>